<comment type="caution">
    <text evidence="1">The sequence shown here is derived from an EMBL/GenBank/DDBJ whole genome shotgun (WGS) entry which is preliminary data.</text>
</comment>
<dbReference type="EMBL" id="BKCP01006626">
    <property type="protein sequence ID" value="GER43408.1"/>
    <property type="molecule type" value="Genomic_DNA"/>
</dbReference>
<organism evidence="1 2">
    <name type="scientific">Striga asiatica</name>
    <name type="common">Asiatic witchweed</name>
    <name type="synonym">Buchnera asiatica</name>
    <dbReference type="NCBI Taxonomy" id="4170"/>
    <lineage>
        <taxon>Eukaryota</taxon>
        <taxon>Viridiplantae</taxon>
        <taxon>Streptophyta</taxon>
        <taxon>Embryophyta</taxon>
        <taxon>Tracheophyta</taxon>
        <taxon>Spermatophyta</taxon>
        <taxon>Magnoliopsida</taxon>
        <taxon>eudicotyledons</taxon>
        <taxon>Gunneridae</taxon>
        <taxon>Pentapetalae</taxon>
        <taxon>asterids</taxon>
        <taxon>lamiids</taxon>
        <taxon>Lamiales</taxon>
        <taxon>Orobanchaceae</taxon>
        <taxon>Buchnereae</taxon>
        <taxon>Striga</taxon>
    </lineage>
</organism>
<protein>
    <submittedName>
        <fullName evidence="1">Dual-specificity RNA methyltransferase RlmN</fullName>
    </submittedName>
</protein>
<evidence type="ECO:0000313" key="2">
    <source>
        <dbReference type="Proteomes" id="UP000325081"/>
    </source>
</evidence>
<keyword evidence="1" id="KW-0489">Methyltransferase</keyword>
<keyword evidence="2" id="KW-1185">Reference proteome</keyword>
<accession>A0A5A7QEI1</accession>
<reference evidence="2" key="1">
    <citation type="journal article" date="2019" name="Curr. Biol.">
        <title>Genome Sequence of Striga asiatica Provides Insight into the Evolution of Plant Parasitism.</title>
        <authorList>
            <person name="Yoshida S."/>
            <person name="Kim S."/>
            <person name="Wafula E.K."/>
            <person name="Tanskanen J."/>
            <person name="Kim Y.M."/>
            <person name="Honaas L."/>
            <person name="Yang Z."/>
            <person name="Spallek T."/>
            <person name="Conn C.E."/>
            <person name="Ichihashi Y."/>
            <person name="Cheong K."/>
            <person name="Cui S."/>
            <person name="Der J.P."/>
            <person name="Gundlach H."/>
            <person name="Jiao Y."/>
            <person name="Hori C."/>
            <person name="Ishida J.K."/>
            <person name="Kasahara H."/>
            <person name="Kiba T."/>
            <person name="Kim M.S."/>
            <person name="Koo N."/>
            <person name="Laohavisit A."/>
            <person name="Lee Y.H."/>
            <person name="Lumba S."/>
            <person name="McCourt P."/>
            <person name="Mortimer J.C."/>
            <person name="Mutuku J.M."/>
            <person name="Nomura T."/>
            <person name="Sasaki-Sekimoto Y."/>
            <person name="Seto Y."/>
            <person name="Wang Y."/>
            <person name="Wakatake T."/>
            <person name="Sakakibara H."/>
            <person name="Demura T."/>
            <person name="Yamaguchi S."/>
            <person name="Yoneyama K."/>
            <person name="Manabe R.I."/>
            <person name="Nelson D.C."/>
            <person name="Schulman A.H."/>
            <person name="Timko M.P."/>
            <person name="dePamphilis C.W."/>
            <person name="Choi D."/>
            <person name="Shirasu K."/>
        </authorList>
    </citation>
    <scope>NUCLEOTIDE SEQUENCE [LARGE SCALE GENOMIC DNA]</scope>
    <source>
        <strain evidence="2">cv. UVA1</strain>
    </source>
</reference>
<dbReference type="Proteomes" id="UP000325081">
    <property type="component" value="Unassembled WGS sequence"/>
</dbReference>
<keyword evidence="1" id="KW-0808">Transferase</keyword>
<dbReference type="GO" id="GO:0032259">
    <property type="term" value="P:methylation"/>
    <property type="evidence" value="ECO:0007669"/>
    <property type="project" value="UniProtKB-KW"/>
</dbReference>
<dbReference type="GO" id="GO:0008168">
    <property type="term" value="F:methyltransferase activity"/>
    <property type="evidence" value="ECO:0007669"/>
    <property type="project" value="UniProtKB-KW"/>
</dbReference>
<proteinExistence type="predicted"/>
<evidence type="ECO:0000313" key="1">
    <source>
        <dbReference type="EMBL" id="GER43408.1"/>
    </source>
</evidence>
<sequence>MCLVEISPYLFFTECYVKFKVLKESYRTFSFLLEQDDVVCDVTLNKVYLDDYQRETMNHHWPLAKLYVHCREPMWDTLKATFATIILEHYPSEEIFKRHPTLPTLNQICEDYWVEASCMAARRRPQH</sequence>
<gene>
    <name evidence="1" type="ORF">STAS_20255</name>
</gene>
<name>A0A5A7QEI1_STRAF</name>
<dbReference type="AlphaFoldDB" id="A0A5A7QEI1"/>